<gene>
    <name evidence="2" type="ORF">GGX14DRAFT_560860</name>
</gene>
<evidence type="ECO:0000313" key="2">
    <source>
        <dbReference type="EMBL" id="KAJ7218523.1"/>
    </source>
</evidence>
<feature type="region of interest" description="Disordered" evidence="1">
    <location>
        <begin position="119"/>
        <end position="190"/>
    </location>
</feature>
<accession>A0AAD6YGF3</accession>
<name>A0AAD6YGF3_9AGAR</name>
<proteinExistence type="predicted"/>
<evidence type="ECO:0000256" key="1">
    <source>
        <dbReference type="SAM" id="MobiDB-lite"/>
    </source>
</evidence>
<feature type="compositionally biased region" description="Low complexity" evidence="1">
    <location>
        <begin position="141"/>
        <end position="162"/>
    </location>
</feature>
<reference evidence="2" key="1">
    <citation type="submission" date="2023-03" db="EMBL/GenBank/DDBJ databases">
        <title>Massive genome expansion in bonnet fungi (Mycena s.s.) driven by repeated elements and novel gene families across ecological guilds.</title>
        <authorList>
            <consortium name="Lawrence Berkeley National Laboratory"/>
            <person name="Harder C.B."/>
            <person name="Miyauchi S."/>
            <person name="Viragh M."/>
            <person name="Kuo A."/>
            <person name="Thoen E."/>
            <person name="Andreopoulos B."/>
            <person name="Lu D."/>
            <person name="Skrede I."/>
            <person name="Drula E."/>
            <person name="Henrissat B."/>
            <person name="Morin E."/>
            <person name="Kohler A."/>
            <person name="Barry K."/>
            <person name="LaButti K."/>
            <person name="Morin E."/>
            <person name="Salamov A."/>
            <person name="Lipzen A."/>
            <person name="Mereny Z."/>
            <person name="Hegedus B."/>
            <person name="Baldrian P."/>
            <person name="Stursova M."/>
            <person name="Weitz H."/>
            <person name="Taylor A."/>
            <person name="Grigoriev I.V."/>
            <person name="Nagy L.G."/>
            <person name="Martin F."/>
            <person name="Kauserud H."/>
        </authorList>
    </citation>
    <scope>NUCLEOTIDE SEQUENCE</scope>
    <source>
        <strain evidence="2">9144</strain>
    </source>
</reference>
<evidence type="ECO:0000313" key="3">
    <source>
        <dbReference type="Proteomes" id="UP001219525"/>
    </source>
</evidence>
<keyword evidence="3" id="KW-1185">Reference proteome</keyword>
<comment type="caution">
    <text evidence="2">The sequence shown here is derived from an EMBL/GenBank/DDBJ whole genome shotgun (WGS) entry which is preliminary data.</text>
</comment>
<protein>
    <submittedName>
        <fullName evidence="2">Uncharacterized protein</fullName>
    </submittedName>
</protein>
<dbReference type="EMBL" id="JARJCW010000012">
    <property type="protein sequence ID" value="KAJ7218523.1"/>
    <property type="molecule type" value="Genomic_DNA"/>
</dbReference>
<feature type="compositionally biased region" description="Pro residues" evidence="1">
    <location>
        <begin position="121"/>
        <end position="140"/>
    </location>
</feature>
<sequence>MRPCDSERSRLRICAPPAPAPARARPRTPPMVRAAVYPFGRDAGRPKYNYLAPLSAHASPPLPAARCPPLPPAARCPLPASRLPPPAARLAPSTLGSRFPAAAARCLLPAAAARCPLPTARLPPPASRRPPPAARRPPPAARLLPSTLGSRLPAARCPLPAARRPPPAARRPPARPPANQPSGQRAARCPPPALSVLPATCRPANWLHNYLALNRSSPPPAARPHPLLPCSCPPLPPAAHVRRFTRVSSAADPYIQLRTAWHASHLRLIRASSPIFSVRLTHMFRQASSLLPALIHQAKRPLSSAHPGVSRPLCGACSAMHTKTPFWTRRLTCSPSETNYYARVPSIPDIGVL</sequence>
<dbReference type="Proteomes" id="UP001219525">
    <property type="component" value="Unassembled WGS sequence"/>
</dbReference>
<dbReference type="AlphaFoldDB" id="A0AAD6YGF3"/>
<organism evidence="2 3">
    <name type="scientific">Mycena pura</name>
    <dbReference type="NCBI Taxonomy" id="153505"/>
    <lineage>
        <taxon>Eukaryota</taxon>
        <taxon>Fungi</taxon>
        <taxon>Dikarya</taxon>
        <taxon>Basidiomycota</taxon>
        <taxon>Agaricomycotina</taxon>
        <taxon>Agaricomycetes</taxon>
        <taxon>Agaricomycetidae</taxon>
        <taxon>Agaricales</taxon>
        <taxon>Marasmiineae</taxon>
        <taxon>Mycenaceae</taxon>
        <taxon>Mycena</taxon>
    </lineage>
</organism>
<feature type="compositionally biased region" description="Pro residues" evidence="1">
    <location>
        <begin position="163"/>
        <end position="179"/>
    </location>
</feature>